<accession>A0A1Y2A2B7</accession>
<reference evidence="1 2" key="1">
    <citation type="submission" date="2016-08" db="EMBL/GenBank/DDBJ databases">
        <title>A Parts List for Fungal Cellulosomes Revealed by Comparative Genomics.</title>
        <authorList>
            <consortium name="DOE Joint Genome Institute"/>
            <person name="Haitjema C.H."/>
            <person name="Gilmore S.P."/>
            <person name="Henske J.K."/>
            <person name="Solomon K.V."/>
            <person name="De Groot R."/>
            <person name="Kuo A."/>
            <person name="Mondo S.J."/>
            <person name="Salamov A.A."/>
            <person name="Labutti K."/>
            <person name="Zhao Z."/>
            <person name="Chiniquy J."/>
            <person name="Barry K."/>
            <person name="Brewer H.M."/>
            <person name="Purvine S.O."/>
            <person name="Wright A.T."/>
            <person name="Boxma B."/>
            <person name="Van Alen T."/>
            <person name="Hackstein J.H."/>
            <person name="Baker S.E."/>
            <person name="Grigoriev I.V."/>
            <person name="O'Malley M.A."/>
        </authorList>
    </citation>
    <scope>NUCLEOTIDE SEQUENCE [LARGE SCALE GENOMIC DNA]</scope>
    <source>
        <strain evidence="1 2">G1</strain>
    </source>
</reference>
<sequence>MKPGIGIVAEAGFDIIDFNGNVMKPEQYAVKSTDGNKIINSENIESKYDVKNNVEYDMNLVKEEALDLNTINNDIKINHKKYDINDLMINLNMNHPSMIIRF</sequence>
<proteinExistence type="predicted"/>
<dbReference type="EMBL" id="MCOG01000331">
    <property type="protein sequence ID" value="ORY16659.1"/>
    <property type="molecule type" value="Genomic_DNA"/>
</dbReference>
<protein>
    <submittedName>
        <fullName evidence="1">Uncharacterized protein</fullName>
    </submittedName>
</protein>
<dbReference type="Proteomes" id="UP000193920">
    <property type="component" value="Unassembled WGS sequence"/>
</dbReference>
<dbReference type="AlphaFoldDB" id="A0A1Y2A2B7"/>
<gene>
    <name evidence="1" type="ORF">LY90DRAFT_517707</name>
</gene>
<name>A0A1Y2A2B7_9FUNG</name>
<comment type="caution">
    <text evidence="1">The sequence shown here is derived from an EMBL/GenBank/DDBJ whole genome shotgun (WGS) entry which is preliminary data.</text>
</comment>
<keyword evidence="2" id="KW-1185">Reference proteome</keyword>
<organism evidence="1 2">
    <name type="scientific">Neocallimastix californiae</name>
    <dbReference type="NCBI Taxonomy" id="1754190"/>
    <lineage>
        <taxon>Eukaryota</taxon>
        <taxon>Fungi</taxon>
        <taxon>Fungi incertae sedis</taxon>
        <taxon>Chytridiomycota</taxon>
        <taxon>Chytridiomycota incertae sedis</taxon>
        <taxon>Neocallimastigomycetes</taxon>
        <taxon>Neocallimastigales</taxon>
        <taxon>Neocallimastigaceae</taxon>
        <taxon>Neocallimastix</taxon>
    </lineage>
</organism>
<evidence type="ECO:0000313" key="2">
    <source>
        <dbReference type="Proteomes" id="UP000193920"/>
    </source>
</evidence>
<evidence type="ECO:0000313" key="1">
    <source>
        <dbReference type="EMBL" id="ORY16659.1"/>
    </source>
</evidence>